<dbReference type="InterPro" id="IPR036986">
    <property type="entry name" value="S4_RNA-bd_sf"/>
</dbReference>
<gene>
    <name evidence="3" type="ORF">Mal33_45170</name>
</gene>
<dbReference type="InterPro" id="IPR002942">
    <property type="entry name" value="S4_RNA-bd"/>
</dbReference>
<dbReference type="SMART" id="SM00363">
    <property type="entry name" value="S4"/>
    <property type="match status" value="1"/>
</dbReference>
<keyword evidence="4" id="KW-1185">Reference proteome</keyword>
<dbReference type="SUPFAM" id="SSF55174">
    <property type="entry name" value="Alpha-L RNA-binding motif"/>
    <property type="match status" value="1"/>
</dbReference>
<organism evidence="3 4">
    <name type="scientific">Rosistilla oblonga</name>
    <dbReference type="NCBI Taxonomy" id="2527990"/>
    <lineage>
        <taxon>Bacteria</taxon>
        <taxon>Pseudomonadati</taxon>
        <taxon>Planctomycetota</taxon>
        <taxon>Planctomycetia</taxon>
        <taxon>Pirellulales</taxon>
        <taxon>Pirellulaceae</taxon>
        <taxon>Rosistilla</taxon>
    </lineage>
</organism>
<evidence type="ECO:0000256" key="1">
    <source>
        <dbReference type="PROSITE-ProRule" id="PRU00182"/>
    </source>
</evidence>
<feature type="domain" description="RNA-binding S4" evidence="2">
    <location>
        <begin position="17"/>
        <end position="75"/>
    </location>
</feature>
<dbReference type="RefSeq" id="WP_145288902.1">
    <property type="nucleotide sequence ID" value="NZ_CP036318.1"/>
</dbReference>
<protein>
    <submittedName>
        <fullName evidence="3">Ribosome-associated protein</fullName>
    </submittedName>
</protein>
<dbReference type="CDD" id="cd00165">
    <property type="entry name" value="S4"/>
    <property type="match status" value="1"/>
</dbReference>
<evidence type="ECO:0000259" key="2">
    <source>
        <dbReference type="SMART" id="SM00363"/>
    </source>
</evidence>
<name>A0A518IZH7_9BACT</name>
<dbReference type="EMBL" id="CP036318">
    <property type="protein sequence ID" value="QDV58494.1"/>
    <property type="molecule type" value="Genomic_DNA"/>
</dbReference>
<dbReference type="Proteomes" id="UP000316770">
    <property type="component" value="Chromosome"/>
</dbReference>
<reference evidence="3 4" key="1">
    <citation type="submission" date="2019-02" db="EMBL/GenBank/DDBJ databases">
        <title>Deep-cultivation of Planctomycetes and their phenomic and genomic characterization uncovers novel biology.</title>
        <authorList>
            <person name="Wiegand S."/>
            <person name="Jogler M."/>
            <person name="Boedeker C."/>
            <person name="Pinto D."/>
            <person name="Vollmers J."/>
            <person name="Rivas-Marin E."/>
            <person name="Kohn T."/>
            <person name="Peeters S.H."/>
            <person name="Heuer A."/>
            <person name="Rast P."/>
            <person name="Oberbeckmann S."/>
            <person name="Bunk B."/>
            <person name="Jeske O."/>
            <person name="Meyerdierks A."/>
            <person name="Storesund J.E."/>
            <person name="Kallscheuer N."/>
            <person name="Luecker S."/>
            <person name="Lage O.M."/>
            <person name="Pohl T."/>
            <person name="Merkel B.J."/>
            <person name="Hornburger P."/>
            <person name="Mueller R.-W."/>
            <person name="Bruemmer F."/>
            <person name="Labrenz M."/>
            <person name="Spormann A.M."/>
            <person name="Op den Camp H."/>
            <person name="Overmann J."/>
            <person name="Amann R."/>
            <person name="Jetten M.S.M."/>
            <person name="Mascher T."/>
            <person name="Medema M.H."/>
            <person name="Devos D.P."/>
            <person name="Kaster A.-K."/>
            <person name="Ovreas L."/>
            <person name="Rohde M."/>
            <person name="Galperin M.Y."/>
            <person name="Jogler C."/>
        </authorList>
    </citation>
    <scope>NUCLEOTIDE SEQUENCE [LARGE SCALE GENOMIC DNA]</scope>
    <source>
        <strain evidence="3 4">Mal33</strain>
    </source>
</reference>
<dbReference type="PROSITE" id="PS50889">
    <property type="entry name" value="S4"/>
    <property type="match status" value="1"/>
</dbReference>
<keyword evidence="1" id="KW-0694">RNA-binding</keyword>
<evidence type="ECO:0000313" key="4">
    <source>
        <dbReference type="Proteomes" id="UP000316770"/>
    </source>
</evidence>
<proteinExistence type="predicted"/>
<sequence length="76" mass="8435">MNQDVSNEPSTDDEDSIRLDNFIKLTGVVGTGGQAKMLIQNGEVTVNGEVETRRRKKLTIGDEIEVLGEVFRVEQD</sequence>
<dbReference type="Gene3D" id="3.10.290.10">
    <property type="entry name" value="RNA-binding S4 domain"/>
    <property type="match status" value="1"/>
</dbReference>
<evidence type="ECO:0000313" key="3">
    <source>
        <dbReference type="EMBL" id="QDV58494.1"/>
    </source>
</evidence>
<dbReference type="AlphaFoldDB" id="A0A518IZH7"/>
<accession>A0A518IZH7</accession>
<dbReference type="Pfam" id="PF13275">
    <property type="entry name" value="S4_2"/>
    <property type="match status" value="1"/>
</dbReference>
<dbReference type="GO" id="GO:0003723">
    <property type="term" value="F:RNA binding"/>
    <property type="evidence" value="ECO:0007669"/>
    <property type="project" value="UniProtKB-KW"/>
</dbReference>